<dbReference type="AlphaFoldDB" id="A0A5N7MPB5"/>
<dbReference type="EMBL" id="VOSK01000163">
    <property type="protein sequence ID" value="MPR28678.1"/>
    <property type="molecule type" value="Genomic_DNA"/>
</dbReference>
<organism evidence="3 4">
    <name type="scientific">Microvirga tunisiensis</name>
    <dbReference type="NCBI Taxonomy" id="2108360"/>
    <lineage>
        <taxon>Bacteria</taxon>
        <taxon>Pseudomonadati</taxon>
        <taxon>Pseudomonadota</taxon>
        <taxon>Alphaproteobacteria</taxon>
        <taxon>Hyphomicrobiales</taxon>
        <taxon>Methylobacteriaceae</taxon>
        <taxon>Microvirga</taxon>
    </lineage>
</organism>
<dbReference type="InterPro" id="IPR038717">
    <property type="entry name" value="Tc1-like_DDE_dom"/>
</dbReference>
<dbReference type="Gene3D" id="3.30.420.10">
    <property type="entry name" value="Ribonuclease H-like superfamily/Ribonuclease H"/>
    <property type="match status" value="1"/>
</dbReference>
<accession>A0A5N7MPB5</accession>
<dbReference type="PANTHER" id="PTHR46564">
    <property type="entry name" value="TRANSPOSASE"/>
    <property type="match status" value="1"/>
</dbReference>
<proteinExistence type="predicted"/>
<dbReference type="InterPro" id="IPR036397">
    <property type="entry name" value="RNaseH_sf"/>
</dbReference>
<feature type="domain" description="Tc1-like transposase DDE" evidence="2">
    <location>
        <begin position="49"/>
        <end position="193"/>
    </location>
</feature>
<dbReference type="GO" id="GO:0003676">
    <property type="term" value="F:nucleic acid binding"/>
    <property type="evidence" value="ECO:0007669"/>
    <property type="project" value="InterPro"/>
</dbReference>
<evidence type="ECO:0000313" key="3">
    <source>
        <dbReference type="EMBL" id="MPR28678.1"/>
    </source>
</evidence>
<dbReference type="InterPro" id="IPR047655">
    <property type="entry name" value="Transpos_IS630-like"/>
</dbReference>
<sequence length="221" mass="24250">MSGGDLRGAQAPQAASEKKTLRAAEQERPEIAAEREAYRQQMSDMPAERLVFLDESGVTTKMARTHARAPRGQRAYGSIPLGSWQRLTVLGALACDGLVATMSIEASTSTPVLLAYLEQVLVPKLQQVKPDAILVMDNLRPHHATEVRDLLAQAGIGLLYLPRYSPEFNPIEPAWAKVKERLKAKAPRTLEALEAELKPAPDTITAKDARGWIRHAGYALH</sequence>
<evidence type="ECO:0000259" key="2">
    <source>
        <dbReference type="Pfam" id="PF13358"/>
    </source>
</evidence>
<evidence type="ECO:0000256" key="1">
    <source>
        <dbReference type="SAM" id="MobiDB-lite"/>
    </source>
</evidence>
<feature type="region of interest" description="Disordered" evidence="1">
    <location>
        <begin position="1"/>
        <end position="37"/>
    </location>
</feature>
<keyword evidence="4" id="KW-1185">Reference proteome</keyword>
<dbReference type="OrthoDB" id="565387at2"/>
<comment type="caution">
    <text evidence="3">The sequence shown here is derived from an EMBL/GenBank/DDBJ whole genome shotgun (WGS) entry which is preliminary data.</text>
</comment>
<evidence type="ECO:0000313" key="4">
    <source>
        <dbReference type="Proteomes" id="UP000403266"/>
    </source>
</evidence>
<dbReference type="PANTHER" id="PTHR46564:SF1">
    <property type="entry name" value="TRANSPOSASE"/>
    <property type="match status" value="1"/>
</dbReference>
<feature type="compositionally biased region" description="Basic and acidic residues" evidence="1">
    <location>
        <begin position="16"/>
        <end position="37"/>
    </location>
</feature>
<gene>
    <name evidence="3" type="ORF">FS320_26930</name>
</gene>
<dbReference type="Proteomes" id="UP000403266">
    <property type="component" value="Unassembled WGS sequence"/>
</dbReference>
<dbReference type="NCBIfam" id="NF033545">
    <property type="entry name" value="transpos_IS630"/>
    <property type="match status" value="1"/>
</dbReference>
<reference evidence="3 4" key="1">
    <citation type="journal article" date="2019" name="Syst. Appl. Microbiol.">
        <title>Microvirga tunisiensis sp. nov., a root nodule symbiotic bacterium isolated from Lupinus micranthus and L. luteus grown in Northern Tunisia.</title>
        <authorList>
            <person name="Msaddak A."/>
            <person name="Rejili M."/>
            <person name="Duran D."/>
            <person name="Mars M."/>
            <person name="Palacios J.M."/>
            <person name="Ruiz-Argueso T."/>
            <person name="Rey L."/>
            <person name="Imperial J."/>
        </authorList>
    </citation>
    <scope>NUCLEOTIDE SEQUENCE [LARGE SCALE GENOMIC DNA]</scope>
    <source>
        <strain evidence="3 4">Lmie10</strain>
    </source>
</reference>
<name>A0A5N7MPB5_9HYPH</name>
<dbReference type="Pfam" id="PF13358">
    <property type="entry name" value="DDE_3"/>
    <property type="match status" value="1"/>
</dbReference>
<protein>
    <submittedName>
        <fullName evidence="3">IS630 family transposase</fullName>
    </submittedName>
</protein>